<dbReference type="Gene3D" id="2.60.40.1120">
    <property type="entry name" value="Carboxypeptidase-like, regulatory domain"/>
    <property type="match status" value="1"/>
</dbReference>
<proteinExistence type="predicted"/>
<reference evidence="3" key="1">
    <citation type="submission" date="2018-05" db="EMBL/GenBank/DDBJ databases">
        <authorList>
            <person name="Lanie J.A."/>
            <person name="Ng W.-L."/>
            <person name="Kazmierczak K.M."/>
            <person name="Andrzejewski T.M."/>
            <person name="Davidsen T.M."/>
            <person name="Wayne K.J."/>
            <person name="Tettelin H."/>
            <person name="Glass J.I."/>
            <person name="Rusch D."/>
            <person name="Podicherti R."/>
            <person name="Tsui H.-C.T."/>
            <person name="Winkler M.E."/>
        </authorList>
    </citation>
    <scope>NUCLEOTIDE SEQUENCE</scope>
</reference>
<dbReference type="InterPro" id="IPR037066">
    <property type="entry name" value="Plug_dom_sf"/>
</dbReference>
<keyword evidence="1" id="KW-0732">Signal</keyword>
<gene>
    <name evidence="3" type="ORF">METZ01_LOCUS348957</name>
</gene>
<dbReference type="InterPro" id="IPR008969">
    <property type="entry name" value="CarboxyPept-like_regulatory"/>
</dbReference>
<dbReference type="SUPFAM" id="SSF56935">
    <property type="entry name" value="Porins"/>
    <property type="match status" value="1"/>
</dbReference>
<dbReference type="EMBL" id="UINC01121152">
    <property type="protein sequence ID" value="SVC96103.1"/>
    <property type="molecule type" value="Genomic_DNA"/>
</dbReference>
<dbReference type="PROSITE" id="PS52016">
    <property type="entry name" value="TONB_DEPENDENT_REC_3"/>
    <property type="match status" value="1"/>
</dbReference>
<dbReference type="PANTHER" id="PTHR30069">
    <property type="entry name" value="TONB-DEPENDENT OUTER MEMBRANE RECEPTOR"/>
    <property type="match status" value="1"/>
</dbReference>
<name>A0A382REI4_9ZZZZ</name>
<dbReference type="InterPro" id="IPR012910">
    <property type="entry name" value="Plug_dom"/>
</dbReference>
<protein>
    <recommendedName>
        <fullName evidence="2">TonB-dependent receptor plug domain-containing protein</fullName>
    </recommendedName>
</protein>
<accession>A0A382REI4</accession>
<evidence type="ECO:0000256" key="1">
    <source>
        <dbReference type="ARBA" id="ARBA00022729"/>
    </source>
</evidence>
<dbReference type="GO" id="GO:0009279">
    <property type="term" value="C:cell outer membrane"/>
    <property type="evidence" value="ECO:0007669"/>
    <property type="project" value="TreeGrafter"/>
</dbReference>
<feature type="non-terminal residue" evidence="3">
    <location>
        <position position="229"/>
    </location>
</feature>
<dbReference type="InterPro" id="IPR039426">
    <property type="entry name" value="TonB-dep_rcpt-like"/>
</dbReference>
<feature type="domain" description="TonB-dependent receptor plug" evidence="2">
    <location>
        <begin position="117"/>
        <end position="224"/>
    </location>
</feature>
<organism evidence="3">
    <name type="scientific">marine metagenome</name>
    <dbReference type="NCBI Taxonomy" id="408172"/>
    <lineage>
        <taxon>unclassified sequences</taxon>
        <taxon>metagenomes</taxon>
        <taxon>ecological metagenomes</taxon>
    </lineage>
</organism>
<dbReference type="Pfam" id="PF13715">
    <property type="entry name" value="CarbopepD_reg_2"/>
    <property type="match status" value="1"/>
</dbReference>
<dbReference type="SUPFAM" id="SSF49464">
    <property type="entry name" value="Carboxypeptidase regulatory domain-like"/>
    <property type="match status" value="1"/>
</dbReference>
<dbReference type="Gene3D" id="2.170.130.10">
    <property type="entry name" value="TonB-dependent receptor, plug domain"/>
    <property type="match status" value="1"/>
</dbReference>
<evidence type="ECO:0000313" key="3">
    <source>
        <dbReference type="EMBL" id="SVC96103.1"/>
    </source>
</evidence>
<dbReference type="GO" id="GO:0044718">
    <property type="term" value="P:siderophore transmembrane transport"/>
    <property type="evidence" value="ECO:0007669"/>
    <property type="project" value="TreeGrafter"/>
</dbReference>
<evidence type="ECO:0000259" key="2">
    <source>
        <dbReference type="Pfam" id="PF07715"/>
    </source>
</evidence>
<dbReference type="Pfam" id="PF07715">
    <property type="entry name" value="Plug"/>
    <property type="match status" value="1"/>
</dbReference>
<dbReference type="PANTHER" id="PTHR30069:SF29">
    <property type="entry name" value="HEMOGLOBIN AND HEMOGLOBIN-HAPTOGLOBIN-BINDING PROTEIN 1-RELATED"/>
    <property type="match status" value="1"/>
</dbReference>
<dbReference type="AlphaFoldDB" id="A0A382REI4"/>
<dbReference type="GO" id="GO:0015344">
    <property type="term" value="F:siderophore uptake transmembrane transporter activity"/>
    <property type="evidence" value="ECO:0007669"/>
    <property type="project" value="TreeGrafter"/>
</dbReference>
<sequence>MKTKRNLISLLGILLLPVAIFAQSVSGKVTSTDTGEPLVGANVVVEGTDLGTASLEDGTYSIQVGEGSYTVTASVIGYASSTASVDVSGDATLDFGLSVSAVELSALEVLASRAGGKTPVAHSTVDKEELEFRLGSQDLPMALNTTPSVYATQQGGGAGDARINVRGFNQRNVAVMINGVPQNDMENGWVYWSNWDGVADASHSIQMQRGLSAVNLATPSIGGTMNIIT</sequence>